<evidence type="ECO:0000259" key="12">
    <source>
        <dbReference type="PROSITE" id="PS50862"/>
    </source>
</evidence>
<dbReference type="SUPFAM" id="SSF52954">
    <property type="entry name" value="Class II aaRS ABD-related"/>
    <property type="match status" value="1"/>
</dbReference>
<dbReference type="Pfam" id="PF00587">
    <property type="entry name" value="tRNA-synt_2b"/>
    <property type="match status" value="1"/>
</dbReference>
<evidence type="ECO:0000256" key="7">
    <source>
        <dbReference type="ARBA" id="ARBA00022840"/>
    </source>
</evidence>
<dbReference type="EMBL" id="DTLS01000119">
    <property type="protein sequence ID" value="HGZ60382.1"/>
    <property type="molecule type" value="Genomic_DNA"/>
</dbReference>
<dbReference type="PANTHER" id="PTHR11451:SF44">
    <property type="entry name" value="THREONINE--TRNA LIGASE, CHLOROPLASTIC_MITOCHONDRIAL 2"/>
    <property type="match status" value="1"/>
</dbReference>
<evidence type="ECO:0000256" key="4">
    <source>
        <dbReference type="ARBA" id="ARBA00022723"/>
    </source>
</evidence>
<keyword evidence="5 11" id="KW-0547">Nucleotide-binding</keyword>
<keyword evidence="3 11" id="KW-0436">Ligase</keyword>
<dbReference type="InterPro" id="IPR006195">
    <property type="entry name" value="aa-tRNA-synth_II"/>
</dbReference>
<dbReference type="InterPro" id="IPR004154">
    <property type="entry name" value="Anticodon-bd"/>
</dbReference>
<dbReference type="CDD" id="cd00771">
    <property type="entry name" value="ThrRS_core"/>
    <property type="match status" value="1"/>
</dbReference>
<evidence type="ECO:0000256" key="5">
    <source>
        <dbReference type="ARBA" id="ARBA00022741"/>
    </source>
</evidence>
<evidence type="ECO:0000256" key="8">
    <source>
        <dbReference type="ARBA" id="ARBA00022917"/>
    </source>
</evidence>
<dbReference type="FunFam" id="3.30.930.10:FF:000002">
    <property type="entry name" value="Threonine--tRNA ligase"/>
    <property type="match status" value="1"/>
</dbReference>
<comment type="caution">
    <text evidence="13">The sequence shown here is derived from an EMBL/GenBank/DDBJ whole genome shotgun (WGS) entry which is preliminary data.</text>
</comment>
<dbReference type="SUPFAM" id="SSF55186">
    <property type="entry name" value="ThrRS/AlaRS common domain"/>
    <property type="match status" value="1"/>
</dbReference>
<dbReference type="PRINTS" id="PR01047">
    <property type="entry name" value="TRNASYNTHTHR"/>
</dbReference>
<keyword evidence="2 11" id="KW-0820">tRNA-binding</keyword>
<evidence type="ECO:0000256" key="2">
    <source>
        <dbReference type="ARBA" id="ARBA00022555"/>
    </source>
</evidence>
<dbReference type="SUPFAM" id="SSF55681">
    <property type="entry name" value="Class II aaRS and biotin synthetases"/>
    <property type="match status" value="1"/>
</dbReference>
<feature type="domain" description="Aminoacyl-transfer RNA synthetases class-II family profile" evidence="12">
    <location>
        <begin position="249"/>
        <end position="545"/>
    </location>
</feature>
<comment type="subunit">
    <text evidence="11">Homodimer.</text>
</comment>
<keyword evidence="11" id="KW-0694">RNA-binding</keyword>
<dbReference type="GO" id="GO:0005737">
    <property type="term" value="C:cytoplasm"/>
    <property type="evidence" value="ECO:0007669"/>
    <property type="project" value="UniProtKB-SubCell"/>
</dbReference>
<dbReference type="GO" id="GO:0006435">
    <property type="term" value="P:threonyl-tRNA aminoacylation"/>
    <property type="evidence" value="ECO:0007669"/>
    <property type="project" value="UniProtKB-UniRule"/>
</dbReference>
<comment type="caution">
    <text evidence="11">Lacks conserved residue(s) required for the propagation of feature annotation.</text>
</comment>
<dbReference type="NCBIfam" id="TIGR00418">
    <property type="entry name" value="thrS"/>
    <property type="match status" value="1"/>
</dbReference>
<dbReference type="PANTHER" id="PTHR11451">
    <property type="entry name" value="THREONINE-TRNA LIGASE"/>
    <property type="match status" value="1"/>
</dbReference>
<dbReference type="Gene3D" id="3.30.980.10">
    <property type="entry name" value="Threonyl-trna Synthetase, Chain A, domain 2"/>
    <property type="match status" value="1"/>
</dbReference>
<gene>
    <name evidence="11 13" type="primary">thrS</name>
    <name evidence="13" type="ORF">ENW83_04160</name>
</gene>
<dbReference type="Gene3D" id="3.30.930.10">
    <property type="entry name" value="Bira Bifunctional Protein, Domain 2"/>
    <property type="match status" value="1"/>
</dbReference>
<dbReference type="InterPro" id="IPR045864">
    <property type="entry name" value="aa-tRNA-synth_II/BPL/LPL"/>
</dbReference>
<dbReference type="GO" id="GO:0046872">
    <property type="term" value="F:metal ion binding"/>
    <property type="evidence" value="ECO:0007669"/>
    <property type="project" value="UniProtKB-KW"/>
</dbReference>
<evidence type="ECO:0000313" key="13">
    <source>
        <dbReference type="EMBL" id="HGZ60382.1"/>
    </source>
</evidence>
<feature type="binding site" evidence="11">
    <location>
        <position position="341"/>
    </location>
    <ligand>
        <name>Zn(2+)</name>
        <dbReference type="ChEBI" id="CHEBI:29105"/>
        <note>catalytic</note>
    </ligand>
</feature>
<comment type="catalytic activity">
    <reaction evidence="10 11">
        <text>tRNA(Thr) + L-threonine + ATP = L-threonyl-tRNA(Thr) + AMP + diphosphate + H(+)</text>
        <dbReference type="Rhea" id="RHEA:24624"/>
        <dbReference type="Rhea" id="RHEA-COMP:9670"/>
        <dbReference type="Rhea" id="RHEA-COMP:9704"/>
        <dbReference type="ChEBI" id="CHEBI:15378"/>
        <dbReference type="ChEBI" id="CHEBI:30616"/>
        <dbReference type="ChEBI" id="CHEBI:33019"/>
        <dbReference type="ChEBI" id="CHEBI:57926"/>
        <dbReference type="ChEBI" id="CHEBI:78442"/>
        <dbReference type="ChEBI" id="CHEBI:78534"/>
        <dbReference type="ChEBI" id="CHEBI:456215"/>
        <dbReference type="EC" id="6.1.1.3"/>
    </reaction>
</comment>
<dbReference type="GO" id="GO:0004829">
    <property type="term" value="F:threonine-tRNA ligase activity"/>
    <property type="evidence" value="ECO:0007669"/>
    <property type="project" value="UniProtKB-UniRule"/>
</dbReference>
<evidence type="ECO:0000256" key="1">
    <source>
        <dbReference type="ARBA" id="ARBA00008226"/>
    </source>
</evidence>
<dbReference type="InterPro" id="IPR002314">
    <property type="entry name" value="aa-tRNA-synt_IIb"/>
</dbReference>
<evidence type="ECO:0000256" key="10">
    <source>
        <dbReference type="ARBA" id="ARBA00049515"/>
    </source>
</evidence>
<dbReference type="EC" id="6.1.1.3" evidence="11"/>
<keyword evidence="7 11" id="KW-0067">ATP-binding</keyword>
<dbReference type="InterPro" id="IPR033728">
    <property type="entry name" value="ThrRS_core"/>
</dbReference>
<name>A0A7J3SM78_9CREN</name>
<feature type="binding site" evidence="11">
    <location>
        <position position="522"/>
    </location>
    <ligand>
        <name>Zn(2+)</name>
        <dbReference type="ChEBI" id="CHEBI:29105"/>
        <note>catalytic</note>
    </ligand>
</feature>
<sequence>MKKRKNKREDELVSLIDSDVVEEVPPGTYVDQKKHSTMGTAVFLFAITKDKKKVVVRLPSKIEEGWERAEVLYFFSKRGSEIFYDTLAHLIEASIKKLFPKAKLAGYNIRDGEVRVDFYLDGSEFSRENAERVVEFAKKLADEAEIKVIDGNPEEELKKRGEDLLAYLSKSIGSPKLIAVNDVVTLCDSELHPKRLGKIDEMYISNLSVSHWQGREDSLLLNSIHVSAFPASFDRKIFEDRREEAEKRDHVKLGKEMDLFLTSPLVGAGLILWAPNGAAMRRALDEYIVKLHQRRGYQLVSTPHIATTDLFQISGHLAHYKKNMFLFNLDEKENALKPMNCPFHILILKRKKWSYRELPVRYFEMGNVYRYERAGTLHGLTRVRGFVIDDAHIFAREDQIEEEISRILSLIEEIYSAMGLKNYSFNLSLRDPSDKEGYMGSDEIWEHAESSLERALRNMGVSYTKSIGDAAFYGPKIDVIFRDSLGREWQAATIQLDFNLPERFDLTYTDKDNIPRRMVIIHRAILGSLERFIGIMLEQYAGRVPLWLAPIQVSVLPVEEGDEKQVERARQIYEKLMSIGIRATLLTEGRLNPRLREARMLRIPVIAVVGEKEVKSGSISARYITYSEDKNGRYVPKEDEFNFSNDEELIEWIKANISKQTNGVL</sequence>
<keyword evidence="6 11" id="KW-0862">Zinc</keyword>
<evidence type="ECO:0000256" key="11">
    <source>
        <dbReference type="HAMAP-Rule" id="MF_00184"/>
    </source>
</evidence>
<reference evidence="13" key="1">
    <citation type="journal article" date="2020" name="mSystems">
        <title>Genome- and Community-Level Interaction Insights into Carbon Utilization and Element Cycling Functions of Hydrothermarchaeota in Hydrothermal Sediment.</title>
        <authorList>
            <person name="Zhou Z."/>
            <person name="Liu Y."/>
            <person name="Xu W."/>
            <person name="Pan J."/>
            <person name="Luo Z.H."/>
            <person name="Li M."/>
        </authorList>
    </citation>
    <scope>NUCLEOTIDE SEQUENCE [LARGE SCALE GENOMIC DNA]</scope>
    <source>
        <strain evidence="13">SpSt-885</strain>
    </source>
</reference>
<dbReference type="GO" id="GO:0000049">
    <property type="term" value="F:tRNA binding"/>
    <property type="evidence" value="ECO:0007669"/>
    <property type="project" value="UniProtKB-KW"/>
</dbReference>
<evidence type="ECO:0000256" key="3">
    <source>
        <dbReference type="ARBA" id="ARBA00022598"/>
    </source>
</evidence>
<keyword evidence="11" id="KW-0963">Cytoplasm</keyword>
<comment type="similarity">
    <text evidence="1 11">Belongs to the class-II aminoacyl-tRNA synthetase family.</text>
</comment>
<organism evidence="13">
    <name type="scientific">Fervidicoccus fontis</name>
    <dbReference type="NCBI Taxonomy" id="683846"/>
    <lineage>
        <taxon>Archaea</taxon>
        <taxon>Thermoproteota</taxon>
        <taxon>Thermoprotei</taxon>
        <taxon>Fervidicoccales</taxon>
        <taxon>Fervidicoccaceae</taxon>
        <taxon>Fervidicoccus</taxon>
    </lineage>
</organism>
<proteinExistence type="inferred from homology"/>
<comment type="cofactor">
    <cofactor evidence="11">
        <name>Zn(2+)</name>
        <dbReference type="ChEBI" id="CHEBI:29105"/>
    </cofactor>
    <text evidence="11">Binds 1 zinc ion per subunit.</text>
</comment>
<dbReference type="Gene3D" id="3.40.50.800">
    <property type="entry name" value="Anticodon-binding domain"/>
    <property type="match status" value="1"/>
</dbReference>
<accession>A0A7J3SM78</accession>
<dbReference type="HAMAP" id="MF_00184">
    <property type="entry name" value="Thr_tRNA_synth"/>
    <property type="match status" value="1"/>
</dbReference>
<keyword evidence="4 11" id="KW-0479">Metal-binding</keyword>
<feature type="binding site" evidence="11">
    <location>
        <position position="392"/>
    </location>
    <ligand>
        <name>Zn(2+)</name>
        <dbReference type="ChEBI" id="CHEBI:29105"/>
        <note>catalytic</note>
    </ligand>
</feature>
<keyword evidence="9 11" id="KW-0030">Aminoacyl-tRNA synthetase</keyword>
<dbReference type="InterPro" id="IPR018163">
    <property type="entry name" value="Thr/Ala-tRNA-synth_IIc_edit"/>
</dbReference>
<evidence type="ECO:0000256" key="9">
    <source>
        <dbReference type="ARBA" id="ARBA00023146"/>
    </source>
</evidence>
<comment type="subcellular location">
    <subcellularLocation>
        <location evidence="11">Cytoplasm</location>
    </subcellularLocation>
</comment>
<dbReference type="InterPro" id="IPR002320">
    <property type="entry name" value="Thr-tRNA-ligase_IIa"/>
</dbReference>
<protein>
    <recommendedName>
        <fullName evidence="11">Threonine--tRNA ligase</fullName>
        <ecNumber evidence="11">6.1.1.3</ecNumber>
    </recommendedName>
    <alternativeName>
        <fullName evidence="11">Threonyl-tRNA synthetase</fullName>
        <shortName evidence="11">ThrRS</shortName>
    </alternativeName>
</protein>
<dbReference type="Pfam" id="PF03129">
    <property type="entry name" value="HGTP_anticodon"/>
    <property type="match status" value="1"/>
</dbReference>
<dbReference type="InterPro" id="IPR036621">
    <property type="entry name" value="Anticodon-bd_dom_sf"/>
</dbReference>
<dbReference type="GO" id="GO:0005524">
    <property type="term" value="F:ATP binding"/>
    <property type="evidence" value="ECO:0007669"/>
    <property type="project" value="UniProtKB-UniRule"/>
</dbReference>
<keyword evidence="8 11" id="KW-0648">Protein biosynthesis</keyword>
<dbReference type="PROSITE" id="PS50862">
    <property type="entry name" value="AA_TRNA_LIGASE_II"/>
    <property type="match status" value="1"/>
</dbReference>
<evidence type="ECO:0000256" key="6">
    <source>
        <dbReference type="ARBA" id="ARBA00022833"/>
    </source>
</evidence>
<dbReference type="AlphaFoldDB" id="A0A7J3SM78"/>